<keyword evidence="3" id="KW-1185">Reference proteome</keyword>
<dbReference type="PANTHER" id="PTHR46599">
    <property type="entry name" value="PIGGYBAC TRANSPOSABLE ELEMENT-DERIVED PROTEIN 4"/>
    <property type="match status" value="1"/>
</dbReference>
<dbReference type="Pfam" id="PF13843">
    <property type="entry name" value="DDE_Tnp_1_7"/>
    <property type="match status" value="1"/>
</dbReference>
<dbReference type="EMBL" id="JASPKY010000856">
    <property type="protein sequence ID" value="KAK9680986.1"/>
    <property type="molecule type" value="Genomic_DNA"/>
</dbReference>
<proteinExistence type="predicted"/>
<sequence>MMAVSLRGKYQKDRGKKSVAMISTMHDPLEITQLPRSQKDGSRPMVSCPSAVKDYNQFMGRVDHFDQLHSAYNISWKSRRWWMRIFYYCLEACIVNSFVIYKANMKMKEPQRKALTHLQFRSLLASGLIGTFSSRIRRGPASQIGRARKQNHPDGRQTLQNALRLTNVGEHLPIKGTHRRCPHCSTQKTQQRSIIQCQKCNIALCRECFVPFHTS</sequence>
<evidence type="ECO:0000259" key="1">
    <source>
        <dbReference type="Pfam" id="PF13843"/>
    </source>
</evidence>
<name>A0AAW1HWS8_POPJA</name>
<dbReference type="Proteomes" id="UP001458880">
    <property type="component" value="Unassembled WGS sequence"/>
</dbReference>
<dbReference type="PANTHER" id="PTHR46599:SF3">
    <property type="entry name" value="PIGGYBAC TRANSPOSABLE ELEMENT-DERIVED PROTEIN 4"/>
    <property type="match status" value="1"/>
</dbReference>
<dbReference type="InterPro" id="IPR029526">
    <property type="entry name" value="PGBD"/>
</dbReference>
<evidence type="ECO:0000313" key="2">
    <source>
        <dbReference type="EMBL" id="KAK9680986.1"/>
    </source>
</evidence>
<reference evidence="2 3" key="1">
    <citation type="journal article" date="2024" name="BMC Genomics">
        <title>De novo assembly and annotation of Popillia japonica's genome with initial clues to its potential as an invasive pest.</title>
        <authorList>
            <person name="Cucini C."/>
            <person name="Boschi S."/>
            <person name="Funari R."/>
            <person name="Cardaioli E."/>
            <person name="Iannotti N."/>
            <person name="Marturano G."/>
            <person name="Paoli F."/>
            <person name="Bruttini M."/>
            <person name="Carapelli A."/>
            <person name="Frati F."/>
            <person name="Nardi F."/>
        </authorList>
    </citation>
    <scope>NUCLEOTIDE SEQUENCE [LARGE SCALE GENOMIC DNA]</scope>
    <source>
        <strain evidence="2">DMR45628</strain>
    </source>
</reference>
<protein>
    <submittedName>
        <fullName evidence="2">Transposase IS4</fullName>
    </submittedName>
</protein>
<comment type="caution">
    <text evidence="2">The sequence shown here is derived from an EMBL/GenBank/DDBJ whole genome shotgun (WGS) entry which is preliminary data.</text>
</comment>
<organism evidence="2 3">
    <name type="scientific">Popillia japonica</name>
    <name type="common">Japanese beetle</name>
    <dbReference type="NCBI Taxonomy" id="7064"/>
    <lineage>
        <taxon>Eukaryota</taxon>
        <taxon>Metazoa</taxon>
        <taxon>Ecdysozoa</taxon>
        <taxon>Arthropoda</taxon>
        <taxon>Hexapoda</taxon>
        <taxon>Insecta</taxon>
        <taxon>Pterygota</taxon>
        <taxon>Neoptera</taxon>
        <taxon>Endopterygota</taxon>
        <taxon>Coleoptera</taxon>
        <taxon>Polyphaga</taxon>
        <taxon>Scarabaeiformia</taxon>
        <taxon>Scarabaeidae</taxon>
        <taxon>Rutelinae</taxon>
        <taxon>Popillia</taxon>
    </lineage>
</organism>
<gene>
    <name evidence="2" type="ORF">QE152_g38671</name>
</gene>
<feature type="domain" description="PiggyBac transposable element-derived protein" evidence="1">
    <location>
        <begin position="14"/>
        <end position="98"/>
    </location>
</feature>
<evidence type="ECO:0000313" key="3">
    <source>
        <dbReference type="Proteomes" id="UP001458880"/>
    </source>
</evidence>
<dbReference type="AlphaFoldDB" id="A0AAW1HWS8"/>
<accession>A0AAW1HWS8</accession>